<dbReference type="STRING" id="1797582.A2442_04160"/>
<dbReference type="Gene3D" id="1.10.260.40">
    <property type="entry name" value="lambda repressor-like DNA-binding domains"/>
    <property type="match status" value="1"/>
</dbReference>
<feature type="domain" description="HTH cro/C1-type" evidence="2">
    <location>
        <begin position="8"/>
        <end position="62"/>
    </location>
</feature>
<dbReference type="EMBL" id="MFAE01000004">
    <property type="protein sequence ID" value="OGD67529.1"/>
    <property type="molecule type" value="Genomic_DNA"/>
</dbReference>
<protein>
    <recommendedName>
        <fullName evidence="2">HTH cro/C1-type domain-containing protein</fullName>
    </recommendedName>
</protein>
<dbReference type="Pfam" id="PF01381">
    <property type="entry name" value="HTH_3"/>
    <property type="match status" value="1"/>
</dbReference>
<evidence type="ECO:0000313" key="4">
    <source>
        <dbReference type="Proteomes" id="UP000179003"/>
    </source>
</evidence>
<evidence type="ECO:0000256" key="1">
    <source>
        <dbReference type="ARBA" id="ARBA00023125"/>
    </source>
</evidence>
<evidence type="ECO:0000259" key="2">
    <source>
        <dbReference type="PROSITE" id="PS50943"/>
    </source>
</evidence>
<dbReference type="CDD" id="cd00093">
    <property type="entry name" value="HTH_XRE"/>
    <property type="match status" value="1"/>
</dbReference>
<dbReference type="InterPro" id="IPR025272">
    <property type="entry name" value="SocA_Panacea"/>
</dbReference>
<dbReference type="GO" id="GO:0003677">
    <property type="term" value="F:DNA binding"/>
    <property type="evidence" value="ECO:0007669"/>
    <property type="project" value="UniProtKB-KW"/>
</dbReference>
<dbReference type="Pfam" id="PF13274">
    <property type="entry name" value="SocA_Panacea"/>
    <property type="match status" value="1"/>
</dbReference>
<reference evidence="3 4" key="1">
    <citation type="journal article" date="2016" name="Nat. Commun.">
        <title>Thousands of microbial genomes shed light on interconnected biogeochemical processes in an aquifer system.</title>
        <authorList>
            <person name="Anantharaman K."/>
            <person name="Brown C.T."/>
            <person name="Hug L.A."/>
            <person name="Sharon I."/>
            <person name="Castelle C.J."/>
            <person name="Probst A.J."/>
            <person name="Thomas B.C."/>
            <person name="Singh A."/>
            <person name="Wilkins M.J."/>
            <person name="Karaoz U."/>
            <person name="Brodie E.L."/>
            <person name="Williams K.H."/>
            <person name="Hubbard S.S."/>
            <person name="Banfield J.F."/>
        </authorList>
    </citation>
    <scope>NUCLEOTIDE SEQUENCE [LARGE SCALE GENOMIC DNA]</scope>
</reference>
<dbReference type="PANTHER" id="PTHR46558">
    <property type="entry name" value="TRACRIPTIONAL REGULATORY PROTEIN-RELATED-RELATED"/>
    <property type="match status" value="1"/>
</dbReference>
<name>A0A1F5EJD3_9BACT</name>
<dbReference type="PANTHER" id="PTHR46558:SF4">
    <property type="entry name" value="DNA-BIDING PHAGE PROTEIN"/>
    <property type="match status" value="1"/>
</dbReference>
<dbReference type="InterPro" id="IPR001387">
    <property type="entry name" value="Cro/C1-type_HTH"/>
</dbReference>
<evidence type="ECO:0000313" key="3">
    <source>
        <dbReference type="EMBL" id="OGD67529.1"/>
    </source>
</evidence>
<dbReference type="Proteomes" id="UP000179003">
    <property type="component" value="Unassembled WGS sequence"/>
</dbReference>
<accession>A0A1F5EJD3</accession>
<dbReference type="AlphaFoldDB" id="A0A1F5EJD3"/>
<sequence length="231" mass="26932">MINYIQKIKELRIKNNFSQESIAKVIGVSRPTYTAIEAGKQELSLEEAKKLAKFFNLSVDEFLSGDVSPNLEKYKHMILTFLRMNLSKDKKIPKTKLAKLLYLSDFAWFYNNLQSMSGMQYRKITYGPVPDVFFRALDELEFDGKINIDHKNNGGKECFLISESDSNKNERITTISSDEKKIMKDIANKWKDKKTQEIVNFTHNQLPYSLCRDNELIPYELITQEDPDMVY</sequence>
<organism evidence="3 4">
    <name type="scientific">Candidatus Campbellbacteria bacterium RIFOXYC2_FULL_35_25</name>
    <dbReference type="NCBI Taxonomy" id="1797582"/>
    <lineage>
        <taxon>Bacteria</taxon>
        <taxon>Candidatus Campbelliibacteriota</taxon>
    </lineage>
</organism>
<comment type="caution">
    <text evidence="3">The sequence shown here is derived from an EMBL/GenBank/DDBJ whole genome shotgun (WGS) entry which is preliminary data.</text>
</comment>
<dbReference type="SUPFAM" id="SSF47413">
    <property type="entry name" value="lambda repressor-like DNA-binding domains"/>
    <property type="match status" value="1"/>
</dbReference>
<dbReference type="SMART" id="SM00530">
    <property type="entry name" value="HTH_XRE"/>
    <property type="match status" value="1"/>
</dbReference>
<proteinExistence type="predicted"/>
<gene>
    <name evidence="3" type="ORF">A2442_04160</name>
</gene>
<dbReference type="PROSITE" id="PS50943">
    <property type="entry name" value="HTH_CROC1"/>
    <property type="match status" value="1"/>
</dbReference>
<keyword evidence="1" id="KW-0238">DNA-binding</keyword>
<dbReference type="InterPro" id="IPR010982">
    <property type="entry name" value="Lambda_DNA-bd_dom_sf"/>
</dbReference>